<dbReference type="InterPro" id="IPR011990">
    <property type="entry name" value="TPR-like_helical_dom_sf"/>
</dbReference>
<comment type="caution">
    <text evidence="4">The sequence shown here is derived from an EMBL/GenBank/DDBJ whole genome shotgun (WGS) entry which is preliminary data.</text>
</comment>
<dbReference type="PROSITE" id="PS50005">
    <property type="entry name" value="TPR"/>
    <property type="match status" value="7"/>
</dbReference>
<feature type="repeat" description="TPR" evidence="3">
    <location>
        <begin position="463"/>
        <end position="496"/>
    </location>
</feature>
<dbReference type="SUPFAM" id="SSF48452">
    <property type="entry name" value="TPR-like"/>
    <property type="match status" value="1"/>
</dbReference>
<keyword evidence="1" id="KW-0677">Repeat</keyword>
<sequence length="811" mass="92449">MSKQKPATTVTSGAAAMPTTTMNNPAAAVLPRPMRRVLQNFLLVWLDANLDESKKDFKKSLRHLRRVVASITTFTDAQECVNFLSEIKREKVFMIVSGSLGQHVIPDIEAWPQLESVYVFCRDQVAHEQWASKISKVKGVHTKIKPICKALQIDRENCDRAMISISFNGIDPLFMYTQLLKETLLDIEDDDAKSIKELAEYCRLQDDIDESKIRKIEKEYRDHTPIWWYTAPYFIYSMLNRGLRLMDVDIIIKMGFFIRHLHQYIEKLYNEQQQSSTKATAPFTVFRGQGLSVENFDKMKQTKKGLMSFNNFLSTSGNRQVSLKFAREGASKNPSMTAILFIMTIDPVICCKSSIAYVDVGKDGYFKGSEAEILFTTHTIFRIDQIKQMQDDRTDTLWEVKLTLVGNDNHELNALTAQLRQEINWTTGWSRLGGILIQLGEPAKAEQLYQILLEKASSDEDRAEHSHQLGQVYDGMGEYSKALSSYERSLEILKIALPPNHPDLATSYNNIGLLYNNMGEYSKALSSYERSLEILKIALPPNHPDFAQSYNNIGLVYNNMGEYSKALSSYEQSLEIRKIALPPNHPDFAQSYNNIGLVYNDMGEYLKALSSYERSLEILKIALPPNHRDFAESYNNIGLVFNNMGEYSKALSAYEQSLEIWKIALPPNHPDLATSYNNIGLVYNDMGEYSKALSSYERSLEILKIALPPNHRDFAESYNNIGLVYNNMGEYSKALSSYEQSLEIWKVALPRNHPDLAISYNNIGSVYDNMGEYSKALSSVEKDTTNIDNLVQWNSNNRLFTSSSSRRLQHI</sequence>
<feature type="repeat" description="TPR" evidence="3">
    <location>
        <begin position="589"/>
        <end position="622"/>
    </location>
</feature>
<evidence type="ECO:0000313" key="5">
    <source>
        <dbReference type="Proteomes" id="UP000663836"/>
    </source>
</evidence>
<dbReference type="EMBL" id="CAJOBD010000859">
    <property type="protein sequence ID" value="CAF3728621.1"/>
    <property type="molecule type" value="Genomic_DNA"/>
</dbReference>
<dbReference type="PANTHER" id="PTHR45641:SF1">
    <property type="entry name" value="AAA+ ATPASE DOMAIN-CONTAINING PROTEIN"/>
    <property type="match status" value="1"/>
</dbReference>
<evidence type="ECO:0000256" key="3">
    <source>
        <dbReference type="PROSITE-ProRule" id="PRU00339"/>
    </source>
</evidence>
<feature type="repeat" description="TPR" evidence="3">
    <location>
        <begin position="547"/>
        <end position="580"/>
    </location>
</feature>
<feature type="repeat" description="TPR" evidence="3">
    <location>
        <begin position="631"/>
        <end position="664"/>
    </location>
</feature>
<dbReference type="SUPFAM" id="SSF81901">
    <property type="entry name" value="HCP-like"/>
    <property type="match status" value="1"/>
</dbReference>
<organism evidence="4 5">
    <name type="scientific">Rotaria sordida</name>
    <dbReference type="NCBI Taxonomy" id="392033"/>
    <lineage>
        <taxon>Eukaryota</taxon>
        <taxon>Metazoa</taxon>
        <taxon>Spiralia</taxon>
        <taxon>Gnathifera</taxon>
        <taxon>Rotifera</taxon>
        <taxon>Eurotatoria</taxon>
        <taxon>Bdelloidea</taxon>
        <taxon>Philodinida</taxon>
        <taxon>Philodinidae</taxon>
        <taxon>Rotaria</taxon>
    </lineage>
</organism>
<evidence type="ECO:0000256" key="2">
    <source>
        <dbReference type="ARBA" id="ARBA00022803"/>
    </source>
</evidence>
<evidence type="ECO:0000313" key="4">
    <source>
        <dbReference type="EMBL" id="CAF3728621.1"/>
    </source>
</evidence>
<dbReference type="PROSITE" id="PS50293">
    <property type="entry name" value="TPR_REGION"/>
    <property type="match status" value="6"/>
</dbReference>
<dbReference type="PANTHER" id="PTHR45641">
    <property type="entry name" value="TETRATRICOPEPTIDE REPEAT PROTEIN (AFU_ORTHOLOGUE AFUA_6G03870)"/>
    <property type="match status" value="1"/>
</dbReference>
<dbReference type="Proteomes" id="UP000663836">
    <property type="component" value="Unassembled WGS sequence"/>
</dbReference>
<gene>
    <name evidence="4" type="ORF">JBS370_LOCUS11264</name>
</gene>
<dbReference type="SUPFAM" id="SSF56399">
    <property type="entry name" value="ADP-ribosylation"/>
    <property type="match status" value="1"/>
</dbReference>
<dbReference type="InterPro" id="IPR019734">
    <property type="entry name" value="TPR_rpt"/>
</dbReference>
<protein>
    <submittedName>
        <fullName evidence="4">Uncharacterized protein</fullName>
    </submittedName>
</protein>
<feature type="repeat" description="TPR" evidence="3">
    <location>
        <begin position="673"/>
        <end position="706"/>
    </location>
</feature>
<dbReference type="Pfam" id="PF13374">
    <property type="entry name" value="TPR_10"/>
    <property type="match status" value="1"/>
</dbReference>
<accession>A0A818WQZ0</accession>
<evidence type="ECO:0000256" key="1">
    <source>
        <dbReference type="ARBA" id="ARBA00022737"/>
    </source>
</evidence>
<proteinExistence type="predicted"/>
<reference evidence="4" key="1">
    <citation type="submission" date="2021-02" db="EMBL/GenBank/DDBJ databases">
        <authorList>
            <person name="Nowell W R."/>
        </authorList>
    </citation>
    <scope>NUCLEOTIDE SEQUENCE</scope>
</reference>
<dbReference type="Gene3D" id="3.90.176.10">
    <property type="entry name" value="Toxin ADP-ribosyltransferase, Chain A, domain 1"/>
    <property type="match status" value="1"/>
</dbReference>
<feature type="repeat" description="TPR" evidence="3">
    <location>
        <begin position="505"/>
        <end position="538"/>
    </location>
</feature>
<feature type="repeat" description="TPR" evidence="3">
    <location>
        <begin position="715"/>
        <end position="748"/>
    </location>
</feature>
<keyword evidence="2 3" id="KW-0802">TPR repeat</keyword>
<dbReference type="AlphaFoldDB" id="A0A818WQZ0"/>
<name>A0A818WQZ0_9BILA</name>
<dbReference type="Pfam" id="PF13424">
    <property type="entry name" value="TPR_12"/>
    <property type="match status" value="4"/>
</dbReference>
<dbReference type="Gene3D" id="1.25.40.10">
    <property type="entry name" value="Tetratricopeptide repeat domain"/>
    <property type="match status" value="3"/>
</dbReference>
<dbReference type="SMART" id="SM00028">
    <property type="entry name" value="TPR"/>
    <property type="match status" value="9"/>
</dbReference>